<reference evidence="7 8" key="1">
    <citation type="journal article" date="2017" name="PLoS Biol.">
        <title>The sea cucumber genome provides insights into morphological evolution and visceral regeneration.</title>
        <authorList>
            <person name="Zhang X."/>
            <person name="Sun L."/>
            <person name="Yuan J."/>
            <person name="Sun Y."/>
            <person name="Gao Y."/>
            <person name="Zhang L."/>
            <person name="Li S."/>
            <person name="Dai H."/>
            <person name="Hamel J.F."/>
            <person name="Liu C."/>
            <person name="Yu Y."/>
            <person name="Liu S."/>
            <person name="Lin W."/>
            <person name="Guo K."/>
            <person name="Jin S."/>
            <person name="Xu P."/>
            <person name="Storey K.B."/>
            <person name="Huan P."/>
            <person name="Zhang T."/>
            <person name="Zhou Y."/>
            <person name="Zhang J."/>
            <person name="Lin C."/>
            <person name="Li X."/>
            <person name="Xing L."/>
            <person name="Huo D."/>
            <person name="Sun M."/>
            <person name="Wang L."/>
            <person name="Mercier A."/>
            <person name="Li F."/>
            <person name="Yang H."/>
            <person name="Xiang J."/>
        </authorList>
    </citation>
    <scope>NUCLEOTIDE SEQUENCE [LARGE SCALE GENOMIC DNA]</scope>
    <source>
        <strain evidence="7">Shaxun</strain>
        <tissue evidence="7">Muscle</tissue>
    </source>
</reference>
<keyword evidence="2 5" id="KW-0812">Transmembrane</keyword>
<feature type="transmembrane region" description="Helical" evidence="5">
    <location>
        <begin position="277"/>
        <end position="300"/>
    </location>
</feature>
<comment type="caution">
    <text evidence="7">The sequence shown here is derived from an EMBL/GenBank/DDBJ whole genome shotgun (WGS) entry which is preliminary data.</text>
</comment>
<dbReference type="EMBL" id="MRZV01000728">
    <property type="protein sequence ID" value="PIK45192.1"/>
    <property type="molecule type" value="Genomic_DNA"/>
</dbReference>
<dbReference type="OrthoDB" id="288203at2759"/>
<evidence type="ECO:0000256" key="5">
    <source>
        <dbReference type="SAM" id="Phobius"/>
    </source>
</evidence>
<feature type="transmembrane region" description="Helical" evidence="5">
    <location>
        <begin position="228"/>
        <end position="245"/>
    </location>
</feature>
<dbReference type="AlphaFoldDB" id="A0A2G8KB33"/>
<dbReference type="GO" id="GO:0055085">
    <property type="term" value="P:transmembrane transport"/>
    <property type="evidence" value="ECO:0007669"/>
    <property type="project" value="InterPro"/>
</dbReference>
<organism evidence="7 8">
    <name type="scientific">Stichopus japonicus</name>
    <name type="common">Sea cucumber</name>
    <dbReference type="NCBI Taxonomy" id="307972"/>
    <lineage>
        <taxon>Eukaryota</taxon>
        <taxon>Metazoa</taxon>
        <taxon>Echinodermata</taxon>
        <taxon>Eleutherozoa</taxon>
        <taxon>Echinozoa</taxon>
        <taxon>Holothuroidea</taxon>
        <taxon>Aspidochirotacea</taxon>
        <taxon>Aspidochirotida</taxon>
        <taxon>Stichopodidae</taxon>
        <taxon>Apostichopus</taxon>
    </lineage>
</organism>
<evidence type="ECO:0000256" key="1">
    <source>
        <dbReference type="ARBA" id="ARBA00004141"/>
    </source>
</evidence>
<dbReference type="Pfam" id="PF00916">
    <property type="entry name" value="Sulfate_transp"/>
    <property type="match status" value="1"/>
</dbReference>
<dbReference type="PANTHER" id="PTHR11814">
    <property type="entry name" value="SULFATE TRANSPORTER"/>
    <property type="match status" value="1"/>
</dbReference>
<evidence type="ECO:0000256" key="3">
    <source>
        <dbReference type="ARBA" id="ARBA00022989"/>
    </source>
</evidence>
<evidence type="ECO:0000256" key="4">
    <source>
        <dbReference type="ARBA" id="ARBA00023136"/>
    </source>
</evidence>
<feature type="transmembrane region" description="Helical" evidence="5">
    <location>
        <begin position="352"/>
        <end position="370"/>
    </location>
</feature>
<accession>A0A2G8KB33</accession>
<gene>
    <name evidence="7" type="ORF">BSL78_17951</name>
</gene>
<comment type="subcellular location">
    <subcellularLocation>
        <location evidence="1">Membrane</location>
        <topology evidence="1">Multi-pass membrane protein</topology>
    </subcellularLocation>
</comment>
<proteinExistence type="predicted"/>
<dbReference type="GO" id="GO:0016020">
    <property type="term" value="C:membrane"/>
    <property type="evidence" value="ECO:0007669"/>
    <property type="project" value="UniProtKB-SubCell"/>
</dbReference>
<evidence type="ECO:0000259" key="6">
    <source>
        <dbReference type="Pfam" id="PF00916"/>
    </source>
</evidence>
<feature type="transmembrane region" description="Helical" evidence="5">
    <location>
        <begin position="195"/>
        <end position="216"/>
    </location>
</feature>
<dbReference type="Proteomes" id="UP000230750">
    <property type="component" value="Unassembled WGS sequence"/>
</dbReference>
<keyword evidence="4 5" id="KW-0472">Membrane</keyword>
<feature type="transmembrane region" description="Helical" evidence="5">
    <location>
        <begin position="312"/>
        <end position="332"/>
    </location>
</feature>
<dbReference type="STRING" id="307972.A0A2G8KB33"/>
<name>A0A2G8KB33_STIJA</name>
<keyword evidence="8" id="KW-1185">Reference proteome</keyword>
<evidence type="ECO:0000313" key="8">
    <source>
        <dbReference type="Proteomes" id="UP000230750"/>
    </source>
</evidence>
<dbReference type="InterPro" id="IPR001902">
    <property type="entry name" value="SLC26A/SulP_fam"/>
</dbReference>
<evidence type="ECO:0000256" key="2">
    <source>
        <dbReference type="ARBA" id="ARBA00022692"/>
    </source>
</evidence>
<dbReference type="InterPro" id="IPR011547">
    <property type="entry name" value="SLC26A/SulP_dom"/>
</dbReference>
<evidence type="ECO:0000313" key="7">
    <source>
        <dbReference type="EMBL" id="PIK45192.1"/>
    </source>
</evidence>
<feature type="domain" description="SLC26A/SulP transporter" evidence="6">
    <location>
        <begin position="181"/>
        <end position="371"/>
    </location>
</feature>
<protein>
    <submittedName>
        <fullName evidence="7">Putative pendrin</fullName>
    </submittedName>
</protein>
<keyword evidence="3 5" id="KW-1133">Transmembrane helix</keyword>
<sequence>MIVLELRSGQVTLGQVRSIVETMKTVQINRPVYNDQTIRTFVKPDNDLKLRWQYRIKHKWSRYCKKSWTDQLRKWFPIATWLLQFDYRSHFLTEVLAGVTIAFINIPQGGFGVTAIMTGDAVVKLVNSNLLEDTTDKECLMTTSMTTSMTTTSTMTTTSSPEPIGPDPVDVAITIALMAGIIQSWIGIFKSLPDINWATVILSIVGLVLLVTMTLVNRKWKRQLPVPIPMDMIVVIVLTLISHFLEVDDNYCVAVVGKVETGIPHLRLPSPSLFPDLLADSFAVALVTFAVNISLGKTIAERHDYKIDENQELLASGFANSISSFFLCYVSGPSLSRIWILEKAGGRSQITSAINCVVVLIMILALGRYFDHYLSSDHPGCCGRSVPLSGFSFFVLVLRVQFPGYKLEGKINGSELFLDQESYKVDVSPKCIVFHMETSLCYLNAAKFKARLMDHLMSFRMQDLEVGVNRFGHFRMSPML</sequence>